<dbReference type="RefSeq" id="WP_210099816.1">
    <property type="nucleotide sequence ID" value="NZ_BAABLK010000036.1"/>
</dbReference>
<dbReference type="InterPro" id="IPR016181">
    <property type="entry name" value="Acyl_CoA_acyltransferase"/>
</dbReference>
<dbReference type="InterPro" id="IPR000182">
    <property type="entry name" value="GNAT_dom"/>
</dbReference>
<proteinExistence type="predicted"/>
<dbReference type="EMBL" id="BAABLK010000036">
    <property type="protein sequence ID" value="GAA5228320.1"/>
    <property type="molecule type" value="Genomic_DNA"/>
</dbReference>
<dbReference type="PROSITE" id="PS51186">
    <property type="entry name" value="GNAT"/>
    <property type="match status" value="1"/>
</dbReference>
<dbReference type="SUPFAM" id="SSF55729">
    <property type="entry name" value="Acyl-CoA N-acyltransferases (Nat)"/>
    <property type="match status" value="1"/>
</dbReference>
<evidence type="ECO:0000259" key="1">
    <source>
        <dbReference type="PROSITE" id="PS51186"/>
    </source>
</evidence>
<sequence>MLEIRPFAPTDAIDAVAARAELDADDFDFLLGYSPRRGFDSYLEQLQAHEDGLGLPPGWVRSALWGAFADGELVGRTCIRYELNESLLQVGGNIGYAVRPGHRKRGYATEILRLSLAQLAQRNIASALVTCREDNLASARAIEANAGVLENVVAASAGPTRRYWVPTATVPRKR</sequence>
<gene>
    <name evidence="2" type="ORF">GCM10025778_28530</name>
</gene>
<comment type="caution">
    <text evidence="2">The sequence shown here is derived from an EMBL/GenBank/DDBJ whole genome shotgun (WGS) entry which is preliminary data.</text>
</comment>
<dbReference type="PANTHER" id="PTHR39173:SF1">
    <property type="entry name" value="ACETYLTRANSFERASE"/>
    <property type="match status" value="1"/>
</dbReference>
<accession>A0ABP9TSG1</accession>
<dbReference type="Gene3D" id="3.40.630.30">
    <property type="match status" value="1"/>
</dbReference>
<evidence type="ECO:0000313" key="2">
    <source>
        <dbReference type="EMBL" id="GAA5228320.1"/>
    </source>
</evidence>
<name>A0ABP9TSG1_9MICC</name>
<protein>
    <recommendedName>
        <fullName evidence="1">N-acetyltransferase domain-containing protein</fullName>
    </recommendedName>
</protein>
<keyword evidence="3" id="KW-1185">Reference proteome</keyword>
<dbReference type="Proteomes" id="UP001501257">
    <property type="component" value="Unassembled WGS sequence"/>
</dbReference>
<dbReference type="PANTHER" id="PTHR39173">
    <property type="entry name" value="ACETYLTRANSFERASE"/>
    <property type="match status" value="1"/>
</dbReference>
<evidence type="ECO:0000313" key="3">
    <source>
        <dbReference type="Proteomes" id="UP001501257"/>
    </source>
</evidence>
<feature type="domain" description="N-acetyltransferase" evidence="1">
    <location>
        <begin position="2"/>
        <end position="174"/>
    </location>
</feature>
<dbReference type="Pfam" id="PF00583">
    <property type="entry name" value="Acetyltransf_1"/>
    <property type="match status" value="1"/>
</dbReference>
<organism evidence="2 3">
    <name type="scientific">Paeniglutamicibacter antarcticus</name>
    <dbReference type="NCBI Taxonomy" id="494023"/>
    <lineage>
        <taxon>Bacteria</taxon>
        <taxon>Bacillati</taxon>
        <taxon>Actinomycetota</taxon>
        <taxon>Actinomycetes</taxon>
        <taxon>Micrococcales</taxon>
        <taxon>Micrococcaceae</taxon>
        <taxon>Paeniglutamicibacter</taxon>
    </lineage>
</organism>
<reference evidence="3" key="1">
    <citation type="journal article" date="2019" name="Int. J. Syst. Evol. Microbiol.">
        <title>The Global Catalogue of Microorganisms (GCM) 10K type strain sequencing project: providing services to taxonomists for standard genome sequencing and annotation.</title>
        <authorList>
            <consortium name="The Broad Institute Genomics Platform"/>
            <consortium name="The Broad Institute Genome Sequencing Center for Infectious Disease"/>
            <person name="Wu L."/>
            <person name="Ma J."/>
        </authorList>
    </citation>
    <scope>NUCLEOTIDE SEQUENCE [LARGE SCALE GENOMIC DNA]</scope>
    <source>
        <strain evidence="3">JCM 18952</strain>
    </source>
</reference>
<dbReference type="CDD" id="cd04301">
    <property type="entry name" value="NAT_SF"/>
    <property type="match status" value="1"/>
</dbReference>